<evidence type="ECO:0000313" key="2">
    <source>
        <dbReference type="Proteomes" id="UP001153269"/>
    </source>
</evidence>
<proteinExistence type="predicted"/>
<reference evidence="1" key="1">
    <citation type="submission" date="2020-03" db="EMBL/GenBank/DDBJ databases">
        <authorList>
            <person name="Weist P."/>
        </authorList>
    </citation>
    <scope>NUCLEOTIDE SEQUENCE</scope>
</reference>
<gene>
    <name evidence="1" type="ORF">PLEPLA_LOCUS14325</name>
</gene>
<comment type="caution">
    <text evidence="1">The sequence shown here is derived from an EMBL/GenBank/DDBJ whole genome shotgun (WGS) entry which is preliminary data.</text>
</comment>
<organism evidence="1 2">
    <name type="scientific">Pleuronectes platessa</name>
    <name type="common">European plaice</name>
    <dbReference type="NCBI Taxonomy" id="8262"/>
    <lineage>
        <taxon>Eukaryota</taxon>
        <taxon>Metazoa</taxon>
        <taxon>Chordata</taxon>
        <taxon>Craniata</taxon>
        <taxon>Vertebrata</taxon>
        <taxon>Euteleostomi</taxon>
        <taxon>Actinopterygii</taxon>
        <taxon>Neopterygii</taxon>
        <taxon>Teleostei</taxon>
        <taxon>Neoteleostei</taxon>
        <taxon>Acanthomorphata</taxon>
        <taxon>Carangaria</taxon>
        <taxon>Pleuronectiformes</taxon>
        <taxon>Pleuronectoidei</taxon>
        <taxon>Pleuronectidae</taxon>
        <taxon>Pleuronectes</taxon>
    </lineage>
</organism>
<sequence>MAEEAVSTRSRRADKQMLKHVKCFLFPLKPPLDHLLLYSEGSSAPGLAPEFWEPRALTPTLGVQSAGVVTSAQSQHTGDLLPARPQLWPRSTEPLCSFFFCVDREVSRPPRAKDRLMEIKLVNLKWTLNQASSWDGWRRRGNGRHH</sequence>
<accession>A0A9N7U9X4</accession>
<dbReference type="Proteomes" id="UP001153269">
    <property type="component" value="Unassembled WGS sequence"/>
</dbReference>
<evidence type="ECO:0000313" key="1">
    <source>
        <dbReference type="EMBL" id="CAB1426389.1"/>
    </source>
</evidence>
<protein>
    <submittedName>
        <fullName evidence="1">Uncharacterized protein</fullName>
    </submittedName>
</protein>
<name>A0A9N7U9X4_PLEPL</name>
<dbReference type="EMBL" id="CADEAL010000885">
    <property type="protein sequence ID" value="CAB1426389.1"/>
    <property type="molecule type" value="Genomic_DNA"/>
</dbReference>
<dbReference type="AlphaFoldDB" id="A0A9N7U9X4"/>
<keyword evidence="2" id="KW-1185">Reference proteome</keyword>